<dbReference type="AlphaFoldDB" id="A0A176VXJ7"/>
<dbReference type="Proteomes" id="UP000077202">
    <property type="component" value="Unassembled WGS sequence"/>
</dbReference>
<accession>A0A176VXJ7</accession>
<name>A0A176VXJ7_MARPO</name>
<evidence type="ECO:0000313" key="1">
    <source>
        <dbReference type="EMBL" id="OAE25487.1"/>
    </source>
</evidence>
<reference evidence="1" key="1">
    <citation type="submission" date="2016-03" db="EMBL/GenBank/DDBJ databases">
        <title>Mechanisms controlling the formation of the plant cell surface in tip-growing cells are functionally conserved among land plants.</title>
        <authorList>
            <person name="Honkanen S."/>
            <person name="Jones V.A."/>
            <person name="Morieri G."/>
            <person name="Champion C."/>
            <person name="Hetherington A.J."/>
            <person name="Kelly S."/>
            <person name="Saint-Marcoux D."/>
            <person name="Proust H."/>
            <person name="Prescott H."/>
            <person name="Dolan L."/>
        </authorList>
    </citation>
    <scope>NUCLEOTIDE SEQUENCE [LARGE SCALE GENOMIC DNA]</scope>
    <source>
        <tissue evidence="1">Whole gametophyte</tissue>
    </source>
</reference>
<dbReference type="EMBL" id="LVLJ01002329">
    <property type="protein sequence ID" value="OAE25487.1"/>
    <property type="molecule type" value="Genomic_DNA"/>
</dbReference>
<proteinExistence type="predicted"/>
<gene>
    <name evidence="1" type="ORF">AXG93_1543s1010</name>
</gene>
<comment type="caution">
    <text evidence="1">The sequence shown here is derived from an EMBL/GenBank/DDBJ whole genome shotgun (WGS) entry which is preliminary data.</text>
</comment>
<keyword evidence="2" id="KW-1185">Reference proteome</keyword>
<organism evidence="1 2">
    <name type="scientific">Marchantia polymorpha subsp. ruderalis</name>
    <dbReference type="NCBI Taxonomy" id="1480154"/>
    <lineage>
        <taxon>Eukaryota</taxon>
        <taxon>Viridiplantae</taxon>
        <taxon>Streptophyta</taxon>
        <taxon>Embryophyta</taxon>
        <taxon>Marchantiophyta</taxon>
        <taxon>Marchantiopsida</taxon>
        <taxon>Marchantiidae</taxon>
        <taxon>Marchantiales</taxon>
        <taxon>Marchantiaceae</taxon>
        <taxon>Marchantia</taxon>
    </lineage>
</organism>
<sequence>MTFLGLRCKDRKGRTGAAGRQSGAGWARKVGARAWSNFLLISHGSWELPFLHPSCSVPNHRAPRSLLDLSVSKSAERADPKASTAVAFLRRRLHLPPPGATSGCHAFVSLGLATPAALRLRFGNFGLFGHPVQAASDLPSVYHSFYYRVLLLAESINS</sequence>
<protein>
    <submittedName>
        <fullName evidence="1">Uncharacterized protein</fullName>
    </submittedName>
</protein>
<evidence type="ECO:0000313" key="2">
    <source>
        <dbReference type="Proteomes" id="UP000077202"/>
    </source>
</evidence>